<accession>A0A7S1SNL3</accession>
<sequence>MTTLLSLVRQYTISKPARCQVSHAFPTRSSSRKLPIRLRASFTDDGKCAQWNGDPMALSGGTRRLTFGTRRYSGRGSLSRVYGSSDKKEKATEENAEPGSDEAPAPPDTQYDVKYYTGMLNSPLSADDRSKQLSENRDGLKQNLKLVSFAALGIGALFIAFMASNGLI</sequence>
<proteinExistence type="predicted"/>
<reference evidence="3" key="1">
    <citation type="submission" date="2021-01" db="EMBL/GenBank/DDBJ databases">
        <authorList>
            <person name="Corre E."/>
            <person name="Pelletier E."/>
            <person name="Niang G."/>
            <person name="Scheremetjew M."/>
            <person name="Finn R."/>
            <person name="Kale V."/>
            <person name="Holt S."/>
            <person name="Cochrane G."/>
            <person name="Meng A."/>
            <person name="Brown T."/>
            <person name="Cohen L."/>
        </authorList>
    </citation>
    <scope>NUCLEOTIDE SEQUENCE</scope>
    <source>
        <strain evidence="3">PLY429</strain>
    </source>
</reference>
<evidence type="ECO:0000313" key="3">
    <source>
        <dbReference type="EMBL" id="CAD9204357.1"/>
    </source>
</evidence>
<feature type="region of interest" description="Disordered" evidence="1">
    <location>
        <begin position="74"/>
        <end position="112"/>
    </location>
</feature>
<keyword evidence="2" id="KW-1133">Transmembrane helix</keyword>
<protein>
    <submittedName>
        <fullName evidence="3">Uncharacterized protein</fullName>
    </submittedName>
</protein>
<feature type="transmembrane region" description="Helical" evidence="2">
    <location>
        <begin position="146"/>
        <end position="164"/>
    </location>
</feature>
<keyword evidence="2" id="KW-0812">Transmembrane</keyword>
<keyword evidence="2" id="KW-0472">Membrane</keyword>
<dbReference type="EMBL" id="HBGG01012889">
    <property type="protein sequence ID" value="CAD9204357.1"/>
    <property type="molecule type" value="Transcribed_RNA"/>
</dbReference>
<evidence type="ECO:0000256" key="2">
    <source>
        <dbReference type="SAM" id="Phobius"/>
    </source>
</evidence>
<name>A0A7S1SNL3_9CHLO</name>
<organism evidence="3">
    <name type="scientific">Tetraselmis chuii</name>
    <dbReference type="NCBI Taxonomy" id="63592"/>
    <lineage>
        <taxon>Eukaryota</taxon>
        <taxon>Viridiplantae</taxon>
        <taxon>Chlorophyta</taxon>
        <taxon>core chlorophytes</taxon>
        <taxon>Chlorodendrophyceae</taxon>
        <taxon>Chlorodendrales</taxon>
        <taxon>Chlorodendraceae</taxon>
        <taxon>Tetraselmis</taxon>
    </lineage>
</organism>
<gene>
    <name evidence="3" type="ORF">TCHU04912_LOCUS6592</name>
</gene>
<evidence type="ECO:0000256" key="1">
    <source>
        <dbReference type="SAM" id="MobiDB-lite"/>
    </source>
</evidence>
<dbReference type="AlphaFoldDB" id="A0A7S1SNL3"/>